<dbReference type="PANTHER" id="PTHR22916">
    <property type="entry name" value="GLYCOSYLTRANSFERASE"/>
    <property type="match status" value="1"/>
</dbReference>
<dbReference type="RefSeq" id="WP_112097289.1">
    <property type="nucleotide sequence ID" value="NZ_QMBP01000003.1"/>
</dbReference>
<gene>
    <name evidence="2" type="ORF">DPM33_08935</name>
</gene>
<reference evidence="2 3" key="1">
    <citation type="submission" date="2018-07" db="EMBL/GenBank/DDBJ databases">
        <title>Diversity of Mesorhizobium strains in Brazil.</title>
        <authorList>
            <person name="Helene L.C.F."/>
            <person name="Dall'Agnol R."/>
            <person name="Delamuta J.R.M."/>
            <person name="Hungria M."/>
        </authorList>
    </citation>
    <scope>NUCLEOTIDE SEQUENCE [LARGE SCALE GENOMIC DNA]</scope>
    <source>
        <strain evidence="2 3">AC99b</strain>
    </source>
</reference>
<comment type="caution">
    <text evidence="2">The sequence shown here is derived from an EMBL/GenBank/DDBJ whole genome shotgun (WGS) entry which is preliminary data.</text>
</comment>
<dbReference type="Gene3D" id="3.90.550.10">
    <property type="entry name" value="Spore Coat Polysaccharide Biosynthesis Protein SpsA, Chain A"/>
    <property type="match status" value="1"/>
</dbReference>
<keyword evidence="3" id="KW-1185">Reference proteome</keyword>
<dbReference type="Proteomes" id="UP000251558">
    <property type="component" value="Unassembled WGS sequence"/>
</dbReference>
<feature type="domain" description="Glycosyltransferase 2-like" evidence="1">
    <location>
        <begin position="6"/>
        <end position="129"/>
    </location>
</feature>
<proteinExistence type="predicted"/>
<dbReference type="GO" id="GO:0016758">
    <property type="term" value="F:hexosyltransferase activity"/>
    <property type="evidence" value="ECO:0007669"/>
    <property type="project" value="UniProtKB-ARBA"/>
</dbReference>
<sequence length="225" mass="24018">MGRYGVVIPAYNASATIAETLRSVAAQTLPPELVVVVDDGSSDDLAAAVSGIDLPLRLLRQDNTGPGSATNRGIAALSTPFIATLDADDLWLPGKIAAQLAHLERFPATSGVFTHMRSFRDGEPDAMAPTAVAGWVRSTMLIRQEVAQSIGAMVDPPGGRGEMIDWISRAREAGFVLDMLDETLALRRIRPGSLSYGRDTARDRGYLEVARLAMLRRAQSKAGSS</sequence>
<dbReference type="Pfam" id="PF00535">
    <property type="entry name" value="Glycos_transf_2"/>
    <property type="match status" value="1"/>
</dbReference>
<name>A0A330HVF2_9HYPH</name>
<dbReference type="SUPFAM" id="SSF53448">
    <property type="entry name" value="Nucleotide-diphospho-sugar transferases"/>
    <property type="match status" value="1"/>
</dbReference>
<dbReference type="CDD" id="cd00761">
    <property type="entry name" value="Glyco_tranf_GTA_type"/>
    <property type="match status" value="1"/>
</dbReference>
<dbReference type="OrthoDB" id="9794124at2"/>
<dbReference type="AlphaFoldDB" id="A0A330HVF2"/>
<evidence type="ECO:0000313" key="3">
    <source>
        <dbReference type="Proteomes" id="UP000251558"/>
    </source>
</evidence>
<evidence type="ECO:0000259" key="1">
    <source>
        <dbReference type="Pfam" id="PF00535"/>
    </source>
</evidence>
<evidence type="ECO:0000313" key="2">
    <source>
        <dbReference type="EMBL" id="RAZ91660.1"/>
    </source>
</evidence>
<organism evidence="2 3">
    <name type="scientific">Mesorhizobium hawassense</name>
    <dbReference type="NCBI Taxonomy" id="1209954"/>
    <lineage>
        <taxon>Bacteria</taxon>
        <taxon>Pseudomonadati</taxon>
        <taxon>Pseudomonadota</taxon>
        <taxon>Alphaproteobacteria</taxon>
        <taxon>Hyphomicrobiales</taxon>
        <taxon>Phyllobacteriaceae</taxon>
        <taxon>Mesorhizobium</taxon>
    </lineage>
</organism>
<keyword evidence="2" id="KW-0808">Transferase</keyword>
<dbReference type="InterPro" id="IPR029044">
    <property type="entry name" value="Nucleotide-diphossugar_trans"/>
</dbReference>
<protein>
    <submittedName>
        <fullName evidence="2">Glycosyltransferase family 2 protein</fullName>
    </submittedName>
</protein>
<dbReference type="EMBL" id="QMBP01000003">
    <property type="protein sequence ID" value="RAZ91660.1"/>
    <property type="molecule type" value="Genomic_DNA"/>
</dbReference>
<dbReference type="InterPro" id="IPR001173">
    <property type="entry name" value="Glyco_trans_2-like"/>
</dbReference>
<accession>A0A330HVF2</accession>
<dbReference type="PANTHER" id="PTHR22916:SF3">
    <property type="entry name" value="UDP-GLCNAC:BETAGAL BETA-1,3-N-ACETYLGLUCOSAMINYLTRANSFERASE-LIKE PROTEIN 1"/>
    <property type="match status" value="1"/>
</dbReference>